<dbReference type="Proteomes" id="UP000799754">
    <property type="component" value="Unassembled WGS sequence"/>
</dbReference>
<reference evidence="1" key="1">
    <citation type="journal article" date="2020" name="Stud. Mycol.">
        <title>101 Dothideomycetes genomes: a test case for predicting lifestyles and emergence of pathogens.</title>
        <authorList>
            <person name="Haridas S."/>
            <person name="Albert R."/>
            <person name="Binder M."/>
            <person name="Bloem J."/>
            <person name="Labutti K."/>
            <person name="Salamov A."/>
            <person name="Andreopoulos B."/>
            <person name="Baker S."/>
            <person name="Barry K."/>
            <person name="Bills G."/>
            <person name="Bluhm B."/>
            <person name="Cannon C."/>
            <person name="Castanera R."/>
            <person name="Culley D."/>
            <person name="Daum C."/>
            <person name="Ezra D."/>
            <person name="Gonzalez J."/>
            <person name="Henrissat B."/>
            <person name="Kuo A."/>
            <person name="Liang C."/>
            <person name="Lipzen A."/>
            <person name="Lutzoni F."/>
            <person name="Magnuson J."/>
            <person name="Mondo S."/>
            <person name="Nolan M."/>
            <person name="Ohm R."/>
            <person name="Pangilinan J."/>
            <person name="Park H.-J."/>
            <person name="Ramirez L."/>
            <person name="Alfaro M."/>
            <person name="Sun H."/>
            <person name="Tritt A."/>
            <person name="Yoshinaga Y."/>
            <person name="Zwiers L.-H."/>
            <person name="Turgeon B."/>
            <person name="Goodwin S."/>
            <person name="Spatafora J."/>
            <person name="Crous P."/>
            <person name="Grigoriev I."/>
        </authorList>
    </citation>
    <scope>NUCLEOTIDE SEQUENCE</scope>
    <source>
        <strain evidence="1">CBS 525.71</strain>
    </source>
</reference>
<sequence>MGEEQHKVALSIVCPALVLSISHSLLRGCSGEQQDSHGGDRSRASKRITASYMPMDSSAGPTYSSVDDLLRYWCVVTHDDCTALSTSTAHRKYPQVLSPLHRECFGWKAGRADPELVYILVNSVFGGLDDFEMQVEQKCPSNNLNDKVNLQGMHMTCSNLANSSASSRCRMPQQASSPTYQPLSRSVRMITVH</sequence>
<comment type="caution">
    <text evidence="1">The sequence shown here is derived from an EMBL/GenBank/DDBJ whole genome shotgun (WGS) entry which is preliminary data.</text>
</comment>
<organism evidence="1 2">
    <name type="scientific">Macroventuria anomochaeta</name>
    <dbReference type="NCBI Taxonomy" id="301207"/>
    <lineage>
        <taxon>Eukaryota</taxon>
        <taxon>Fungi</taxon>
        <taxon>Dikarya</taxon>
        <taxon>Ascomycota</taxon>
        <taxon>Pezizomycotina</taxon>
        <taxon>Dothideomycetes</taxon>
        <taxon>Pleosporomycetidae</taxon>
        <taxon>Pleosporales</taxon>
        <taxon>Pleosporineae</taxon>
        <taxon>Didymellaceae</taxon>
        <taxon>Macroventuria</taxon>
    </lineage>
</organism>
<gene>
    <name evidence="1" type="ORF">BU25DRAFT_474477</name>
</gene>
<keyword evidence="2" id="KW-1185">Reference proteome</keyword>
<evidence type="ECO:0000313" key="1">
    <source>
        <dbReference type="EMBL" id="KAF2624959.1"/>
    </source>
</evidence>
<protein>
    <submittedName>
        <fullName evidence="1">Uncharacterized protein</fullName>
    </submittedName>
</protein>
<name>A0ACB6RV05_9PLEO</name>
<evidence type="ECO:0000313" key="2">
    <source>
        <dbReference type="Proteomes" id="UP000799754"/>
    </source>
</evidence>
<dbReference type="EMBL" id="MU006728">
    <property type="protein sequence ID" value="KAF2624959.1"/>
    <property type="molecule type" value="Genomic_DNA"/>
</dbReference>
<proteinExistence type="predicted"/>
<accession>A0ACB6RV05</accession>